<feature type="region of interest" description="Disordered" evidence="1">
    <location>
        <begin position="1"/>
        <end position="28"/>
    </location>
</feature>
<gene>
    <name evidence="2" type="ORF">SCHPADRAFT_923765</name>
</gene>
<keyword evidence="3" id="KW-1185">Reference proteome</keyword>
<accession>A0A0H2S8W1</accession>
<protein>
    <submittedName>
        <fullName evidence="2">Uncharacterized protein</fullName>
    </submittedName>
</protein>
<dbReference type="Proteomes" id="UP000053477">
    <property type="component" value="Unassembled WGS sequence"/>
</dbReference>
<evidence type="ECO:0000256" key="1">
    <source>
        <dbReference type="SAM" id="MobiDB-lite"/>
    </source>
</evidence>
<name>A0A0H2S8W1_9AGAM</name>
<proteinExistence type="predicted"/>
<evidence type="ECO:0000313" key="3">
    <source>
        <dbReference type="Proteomes" id="UP000053477"/>
    </source>
</evidence>
<reference evidence="2 3" key="1">
    <citation type="submission" date="2015-04" db="EMBL/GenBank/DDBJ databases">
        <title>Complete genome sequence of Schizopora paradoxa KUC8140, a cosmopolitan wood degrader in East Asia.</title>
        <authorList>
            <consortium name="DOE Joint Genome Institute"/>
            <person name="Min B."/>
            <person name="Park H."/>
            <person name="Jang Y."/>
            <person name="Kim J.-J."/>
            <person name="Kim K.H."/>
            <person name="Pangilinan J."/>
            <person name="Lipzen A."/>
            <person name="Riley R."/>
            <person name="Grigoriev I.V."/>
            <person name="Spatafora J.W."/>
            <person name="Choi I.-G."/>
        </authorList>
    </citation>
    <scope>NUCLEOTIDE SEQUENCE [LARGE SCALE GENOMIC DNA]</scope>
    <source>
        <strain evidence="2 3">KUC8140</strain>
    </source>
</reference>
<feature type="compositionally biased region" description="Pro residues" evidence="1">
    <location>
        <begin position="389"/>
        <end position="405"/>
    </location>
</feature>
<feature type="compositionally biased region" description="Basic residues" evidence="1">
    <location>
        <begin position="378"/>
        <end position="388"/>
    </location>
</feature>
<sequence length="534" mass="57807">MSSNLQLPLVPAPDWEVTEENEGNANDESNLQDIADSLALHHSLRQSRSVWLTTMFPKFSSKVRGKHQPEASNPQPHTTRLIGKCDLEIGPHVFYDTAFYEVQYAVEPAKVPTYQYTQGVQSSFTAAPPSAFIPSSSPNAASPFMTSLESSIEITPHLIGQVNAAASSNPVLQNLLHAAAHNTASLDQLKTLAALIQSLASQPTSPYPNATFDPNARTPALSLLGVNSQASTSQVQVRKSDLLIEFRENQNERFLIPHEISFGERNPSACSGRHDVELGLFVPWGDSVGENACSRPSVLLLRKALPVLSDTIWNWLSDDARRPGAKQAFQQKIKEGPERIFLQHRLPEGEIISQLRGATKSYPMKSIKPSASGLIVSKPKRPPRKRKPPVLPTSLPPTPTPPVVSTPPVIDLPTPQGKRPIESAATPTVKKRKTTKAAKIIPPLPPIACTVCGITDVPLMQGGRFCRTCLDSGAAMNATLAQVQVATPHTLTPMTPLAPQPSSSSQTGRIDTFRGFIHHTIPNQPTSSSSQSVT</sequence>
<dbReference type="EMBL" id="KQ085882">
    <property type="protein sequence ID" value="KLO20677.1"/>
    <property type="molecule type" value="Genomic_DNA"/>
</dbReference>
<organism evidence="2 3">
    <name type="scientific">Schizopora paradoxa</name>
    <dbReference type="NCBI Taxonomy" id="27342"/>
    <lineage>
        <taxon>Eukaryota</taxon>
        <taxon>Fungi</taxon>
        <taxon>Dikarya</taxon>
        <taxon>Basidiomycota</taxon>
        <taxon>Agaricomycotina</taxon>
        <taxon>Agaricomycetes</taxon>
        <taxon>Hymenochaetales</taxon>
        <taxon>Schizoporaceae</taxon>
        <taxon>Schizopora</taxon>
    </lineage>
</organism>
<dbReference type="OrthoDB" id="5338195at2759"/>
<dbReference type="InParanoid" id="A0A0H2S8W1"/>
<evidence type="ECO:0000313" key="2">
    <source>
        <dbReference type="EMBL" id="KLO20677.1"/>
    </source>
</evidence>
<dbReference type="AlphaFoldDB" id="A0A0H2S8W1"/>
<feature type="region of interest" description="Disordered" evidence="1">
    <location>
        <begin position="371"/>
        <end position="427"/>
    </location>
</feature>